<reference evidence="2 3" key="1">
    <citation type="journal article" date="2021" name="Nat. Commun.">
        <title>Genetic determinants of endophytism in the Arabidopsis root mycobiome.</title>
        <authorList>
            <person name="Mesny F."/>
            <person name="Miyauchi S."/>
            <person name="Thiergart T."/>
            <person name="Pickel B."/>
            <person name="Atanasova L."/>
            <person name="Karlsson M."/>
            <person name="Huettel B."/>
            <person name="Barry K.W."/>
            <person name="Haridas S."/>
            <person name="Chen C."/>
            <person name="Bauer D."/>
            <person name="Andreopoulos W."/>
            <person name="Pangilinan J."/>
            <person name="LaButti K."/>
            <person name="Riley R."/>
            <person name="Lipzen A."/>
            <person name="Clum A."/>
            <person name="Drula E."/>
            <person name="Henrissat B."/>
            <person name="Kohler A."/>
            <person name="Grigoriev I.V."/>
            <person name="Martin F.M."/>
            <person name="Hacquard S."/>
        </authorList>
    </citation>
    <scope>NUCLEOTIDE SEQUENCE [LARGE SCALE GENOMIC DNA]</scope>
    <source>
        <strain evidence="2 3">MPI-SDFR-AT-0080</strain>
    </source>
</reference>
<name>A0ABQ8FVV3_9PEZI</name>
<feature type="region of interest" description="Disordered" evidence="1">
    <location>
        <begin position="122"/>
        <end position="149"/>
    </location>
</feature>
<dbReference type="EMBL" id="JAGTJR010000045">
    <property type="protein sequence ID" value="KAH7030173.1"/>
    <property type="molecule type" value="Genomic_DNA"/>
</dbReference>
<proteinExistence type="predicted"/>
<protein>
    <submittedName>
        <fullName evidence="2">Uncharacterized protein</fullName>
    </submittedName>
</protein>
<evidence type="ECO:0000313" key="2">
    <source>
        <dbReference type="EMBL" id="KAH7030173.1"/>
    </source>
</evidence>
<accession>A0ABQ8FVV3</accession>
<evidence type="ECO:0000256" key="1">
    <source>
        <dbReference type="SAM" id="MobiDB-lite"/>
    </source>
</evidence>
<gene>
    <name evidence="2" type="ORF">B0J12DRAFT_320685</name>
</gene>
<evidence type="ECO:0000313" key="3">
    <source>
        <dbReference type="Proteomes" id="UP000774617"/>
    </source>
</evidence>
<dbReference type="Proteomes" id="UP000774617">
    <property type="component" value="Unassembled WGS sequence"/>
</dbReference>
<comment type="caution">
    <text evidence="2">The sequence shown here is derived from an EMBL/GenBank/DDBJ whole genome shotgun (WGS) entry which is preliminary data.</text>
</comment>
<organism evidence="2 3">
    <name type="scientific">Macrophomina phaseolina</name>
    <dbReference type="NCBI Taxonomy" id="35725"/>
    <lineage>
        <taxon>Eukaryota</taxon>
        <taxon>Fungi</taxon>
        <taxon>Dikarya</taxon>
        <taxon>Ascomycota</taxon>
        <taxon>Pezizomycotina</taxon>
        <taxon>Dothideomycetes</taxon>
        <taxon>Dothideomycetes incertae sedis</taxon>
        <taxon>Botryosphaeriales</taxon>
        <taxon>Botryosphaeriaceae</taxon>
        <taxon>Macrophomina</taxon>
    </lineage>
</organism>
<sequence length="200" mass="21795">MTLEAHTRGFPLGPMLRNSISRTVILNIESLRLICGLMRHDDDHGRLALGMQVRAKRYCSTLMRGGRNPPACHPLLPCSPIGSSSVYEHGCLFVCKPRLKLMLLQPQCQVGSGESWGDWGGLHTHTHTKNAPRSGRSAGPMRARGSTEADQQAFTRSEAVSFCCYPLFFSSSFFGSGEGLGEAAAIVSLLFLFVPPNKFG</sequence>
<keyword evidence="3" id="KW-1185">Reference proteome</keyword>